<dbReference type="EMBL" id="LAZR01039551">
    <property type="protein sequence ID" value="KKL16725.1"/>
    <property type="molecule type" value="Genomic_DNA"/>
</dbReference>
<dbReference type="AlphaFoldDB" id="A0A0F9B521"/>
<comment type="caution">
    <text evidence="1">The sequence shown here is derived from an EMBL/GenBank/DDBJ whole genome shotgun (WGS) entry which is preliminary data.</text>
</comment>
<proteinExistence type="predicted"/>
<accession>A0A0F9B521</accession>
<evidence type="ECO:0000313" key="1">
    <source>
        <dbReference type="EMBL" id="KKL16725.1"/>
    </source>
</evidence>
<name>A0A0F9B521_9ZZZZ</name>
<organism evidence="1">
    <name type="scientific">marine sediment metagenome</name>
    <dbReference type="NCBI Taxonomy" id="412755"/>
    <lineage>
        <taxon>unclassified sequences</taxon>
        <taxon>metagenomes</taxon>
        <taxon>ecological metagenomes</taxon>
    </lineage>
</organism>
<reference evidence="1" key="1">
    <citation type="journal article" date="2015" name="Nature">
        <title>Complex archaea that bridge the gap between prokaryotes and eukaryotes.</title>
        <authorList>
            <person name="Spang A."/>
            <person name="Saw J.H."/>
            <person name="Jorgensen S.L."/>
            <person name="Zaremba-Niedzwiedzka K."/>
            <person name="Martijn J."/>
            <person name="Lind A.E."/>
            <person name="van Eijk R."/>
            <person name="Schleper C."/>
            <person name="Guy L."/>
            <person name="Ettema T.J."/>
        </authorList>
    </citation>
    <scope>NUCLEOTIDE SEQUENCE</scope>
</reference>
<sequence length="108" mass="12447">MSLNDRLASPEMTVFFKFLVQTLRHPINSSPNELTLFEKYLLFDAYDFFRRSVSFPEPITDITLTEVIILLEGYKSFMNDEATNINSPVFDKLIQQMDQGLDGGVFNV</sequence>
<gene>
    <name evidence="1" type="ORF">LCGC14_2492680</name>
</gene>
<protein>
    <submittedName>
        <fullName evidence="1">Uncharacterized protein</fullName>
    </submittedName>
</protein>